<organism evidence="2 3">
    <name type="scientific">Wiseana iridescent virus</name>
    <name type="common">WIV</name>
    <name type="synonym">Insect iridescent virus type 9</name>
    <dbReference type="NCBI Taxonomy" id="68347"/>
    <lineage>
        <taxon>Viruses</taxon>
        <taxon>Varidnaviria</taxon>
        <taxon>Bamfordvirae</taxon>
        <taxon>Nucleocytoviricota</taxon>
        <taxon>Megaviricetes</taxon>
        <taxon>Pimascovirales</taxon>
        <taxon>Pimascovirales incertae sedis</taxon>
        <taxon>Iridoviridae</taxon>
        <taxon>Betairidovirinae</taxon>
        <taxon>Chloriridovirus</taxon>
        <taxon>Chloriridovirus wiseana1</taxon>
        <taxon>Invertebrate iridescent virus 9</taxon>
    </lineage>
</organism>
<organismHost>
    <name type="scientific">Wiseana cervinata</name>
    <dbReference type="NCBI Taxonomy" id="107013"/>
</organismHost>
<accession>G0T5G7</accession>
<dbReference type="EMBL" id="GQ918152">
    <property type="protein sequence ID" value="ADO00485.1"/>
    <property type="molecule type" value="Genomic_DNA"/>
</dbReference>
<evidence type="ECO:0000313" key="2">
    <source>
        <dbReference type="EMBL" id="ADO00485.1"/>
    </source>
</evidence>
<evidence type="ECO:0000313" key="3">
    <source>
        <dbReference type="Proteomes" id="UP000112896"/>
    </source>
</evidence>
<dbReference type="Proteomes" id="UP000112896">
    <property type="component" value="Segment"/>
</dbReference>
<keyword evidence="1" id="KW-1133">Transmembrane helix</keyword>
<dbReference type="KEGG" id="vg:10963863"/>
<dbReference type="RefSeq" id="YP_004732924.1">
    <property type="nucleotide sequence ID" value="NC_015780.1"/>
</dbReference>
<sequence length="69" mass="8107">MVLCTRRRRRGPIPALNRIGRRPMLDDGALHHREGSLFIGLITFSDLMLKTFLTFPMWVYLHTREVGIR</sequence>
<feature type="transmembrane region" description="Helical" evidence="1">
    <location>
        <begin position="37"/>
        <end position="61"/>
    </location>
</feature>
<reference evidence="2 3" key="1">
    <citation type="journal article" date="2011" name="J. Virol.">
        <title>Genomic and proteomic analysis of invertebrate iridovirus type 9.</title>
        <authorList>
            <person name="Wong C.K."/>
            <person name="Young V.L."/>
            <person name="Kleffmann T."/>
            <person name="Ward V.K."/>
        </authorList>
    </citation>
    <scope>NUCLEOTIDE SEQUENCE [LARGE SCALE GENOMIC DNA]</scope>
</reference>
<name>G0T5G7_IRV9</name>
<dbReference type="GeneID" id="10963863"/>
<evidence type="ECO:0000256" key="1">
    <source>
        <dbReference type="SAM" id="Phobius"/>
    </source>
</evidence>
<keyword evidence="3" id="KW-1185">Reference proteome</keyword>
<keyword evidence="1" id="KW-0812">Transmembrane</keyword>
<keyword evidence="1" id="KW-0472">Membrane</keyword>
<protein>
    <submittedName>
        <fullName evidence="2">Uncharacterized protein</fullName>
    </submittedName>
</protein>
<proteinExistence type="predicted"/>